<dbReference type="OrthoDB" id="9794948at2"/>
<dbReference type="RefSeq" id="WP_146380116.1">
    <property type="nucleotide sequence ID" value="NZ_VOEJ01000001.1"/>
</dbReference>
<proteinExistence type="predicted"/>
<keyword evidence="2" id="KW-1185">Reference proteome</keyword>
<comment type="caution">
    <text evidence="1">The sequence shown here is derived from an EMBL/GenBank/DDBJ whole genome shotgun (WGS) entry which is preliminary data.</text>
</comment>
<dbReference type="SUPFAM" id="SSF50475">
    <property type="entry name" value="FMN-binding split barrel"/>
    <property type="match status" value="1"/>
</dbReference>
<accession>A0A563UIU0</accession>
<sequence length="204" mass="23088">MYTPKHFQITGIQDSISFMQKYSFATIVTVKDGLPTATHLPFIVEEHNGGVILTSHFAKANQQSEDVLHCVPLVIFTEPHAYISTKNYEKELNVPTWNYLAVHAYGTASLIDAEEKVMDVLEKMIGFYEPDYLNQWNNLPQDYQAKMINGIVAFEIKVTDLQGKKKLSQNRTAVEQQNIIDALSKSTDFNEQQIAAYMANVASH</sequence>
<dbReference type="AlphaFoldDB" id="A0A563UIU0"/>
<dbReference type="Gene3D" id="2.30.110.10">
    <property type="entry name" value="Electron Transport, Fmn-binding Protein, Chain A"/>
    <property type="match status" value="1"/>
</dbReference>
<name>A0A563UIU0_9SPHI</name>
<dbReference type="PANTHER" id="PTHR35802">
    <property type="entry name" value="PROTEASE SYNTHASE AND SPORULATION PROTEIN PAI 2"/>
    <property type="match status" value="1"/>
</dbReference>
<dbReference type="Pfam" id="PF04299">
    <property type="entry name" value="FMN_bind_2"/>
    <property type="match status" value="1"/>
</dbReference>
<gene>
    <name evidence="1" type="ORF">FPZ43_01715</name>
</gene>
<dbReference type="PIRSF" id="PIRSF010372">
    <property type="entry name" value="PaiB"/>
    <property type="match status" value="1"/>
</dbReference>
<dbReference type="InterPro" id="IPR012349">
    <property type="entry name" value="Split_barrel_FMN-bd"/>
</dbReference>
<dbReference type="PANTHER" id="PTHR35802:SF1">
    <property type="entry name" value="PROTEASE SYNTHASE AND SPORULATION PROTEIN PAI 2"/>
    <property type="match status" value="1"/>
</dbReference>
<dbReference type="Proteomes" id="UP000320042">
    <property type="component" value="Unassembled WGS sequence"/>
</dbReference>
<reference evidence="1 2" key="1">
    <citation type="submission" date="2019-07" db="EMBL/GenBank/DDBJ databases">
        <authorList>
            <person name="Kim J."/>
        </authorList>
    </citation>
    <scope>NUCLEOTIDE SEQUENCE [LARGE SCALE GENOMIC DNA]</scope>
    <source>
        <strain evidence="2">dk17</strain>
    </source>
</reference>
<organism evidence="1 2">
    <name type="scientific">Mucilaginibacter pallidiroseus</name>
    <dbReference type="NCBI Taxonomy" id="2599295"/>
    <lineage>
        <taxon>Bacteria</taxon>
        <taxon>Pseudomonadati</taxon>
        <taxon>Bacteroidota</taxon>
        <taxon>Sphingobacteriia</taxon>
        <taxon>Sphingobacteriales</taxon>
        <taxon>Sphingobacteriaceae</taxon>
        <taxon>Mucilaginibacter</taxon>
    </lineage>
</organism>
<dbReference type="EMBL" id="VOEJ01000001">
    <property type="protein sequence ID" value="TWR31219.1"/>
    <property type="molecule type" value="Genomic_DNA"/>
</dbReference>
<dbReference type="InterPro" id="IPR007396">
    <property type="entry name" value="TR_PAI2-type"/>
</dbReference>
<protein>
    <submittedName>
        <fullName evidence="1">FMN-binding negative transcriptional regulator</fullName>
    </submittedName>
</protein>
<evidence type="ECO:0000313" key="2">
    <source>
        <dbReference type="Proteomes" id="UP000320042"/>
    </source>
</evidence>
<evidence type="ECO:0000313" key="1">
    <source>
        <dbReference type="EMBL" id="TWR31219.1"/>
    </source>
</evidence>